<dbReference type="AlphaFoldDB" id="A0A9I9E709"/>
<evidence type="ECO:0000313" key="1">
    <source>
        <dbReference type="EnsemblPlants" id="MELO3C029683.2.1"/>
    </source>
</evidence>
<protein>
    <submittedName>
        <fullName evidence="1">Uncharacterized protein</fullName>
    </submittedName>
</protein>
<name>A0A9I9E709_CUCME</name>
<reference evidence="1" key="1">
    <citation type="submission" date="2023-03" db="UniProtKB">
        <authorList>
            <consortium name="EnsemblPlants"/>
        </authorList>
    </citation>
    <scope>IDENTIFICATION</scope>
</reference>
<proteinExistence type="predicted"/>
<organism evidence="1">
    <name type="scientific">Cucumis melo</name>
    <name type="common">Muskmelon</name>
    <dbReference type="NCBI Taxonomy" id="3656"/>
    <lineage>
        <taxon>Eukaryota</taxon>
        <taxon>Viridiplantae</taxon>
        <taxon>Streptophyta</taxon>
        <taxon>Embryophyta</taxon>
        <taxon>Tracheophyta</taxon>
        <taxon>Spermatophyta</taxon>
        <taxon>Magnoliopsida</taxon>
        <taxon>eudicotyledons</taxon>
        <taxon>Gunneridae</taxon>
        <taxon>Pentapetalae</taxon>
        <taxon>rosids</taxon>
        <taxon>fabids</taxon>
        <taxon>Cucurbitales</taxon>
        <taxon>Cucurbitaceae</taxon>
        <taxon>Benincaseae</taxon>
        <taxon>Cucumis</taxon>
    </lineage>
</organism>
<sequence length="176" mass="20066">MVYAVMKPIKPSLEETQEQIHEIRITLSSKNVKNLEKGTVIHVAVRSLNLVLLVTKWNRREGPLLLIFLTKPRLQPLAKHHYAKLRDRVDSQAINPCSPRILNNVCTRLGVVDGIGCPTYLRNFCFKVFVKDFMCLCTLFPSLLSNDEPSIEAYISCSSDGIMIEVIRLKAKRLCR</sequence>
<accession>A0A9I9E709</accession>
<dbReference type="EnsemblPlants" id="MELO3C029683.2.1">
    <property type="protein sequence ID" value="MELO3C029683.2.1"/>
    <property type="gene ID" value="MELO3C029683.2"/>
</dbReference>
<dbReference type="Gramene" id="MELO3C029683.2.1">
    <property type="protein sequence ID" value="MELO3C029683.2.1"/>
    <property type="gene ID" value="MELO3C029683.2"/>
</dbReference>